<dbReference type="AlphaFoldDB" id="A0A6B9ZCK4"/>
<organism evidence="1 2">
    <name type="scientific">Chitinophaga agri</name>
    <dbReference type="NCBI Taxonomy" id="2703787"/>
    <lineage>
        <taxon>Bacteria</taxon>
        <taxon>Pseudomonadati</taxon>
        <taxon>Bacteroidota</taxon>
        <taxon>Chitinophagia</taxon>
        <taxon>Chitinophagales</taxon>
        <taxon>Chitinophagaceae</taxon>
        <taxon>Chitinophaga</taxon>
    </lineage>
</organism>
<dbReference type="Proteomes" id="UP000476411">
    <property type="component" value="Chromosome"/>
</dbReference>
<evidence type="ECO:0000313" key="1">
    <source>
        <dbReference type="EMBL" id="QHS58323.1"/>
    </source>
</evidence>
<dbReference type="KEGG" id="chih:GWR21_01555"/>
<dbReference type="EMBL" id="CP048113">
    <property type="protein sequence ID" value="QHS58323.1"/>
    <property type="molecule type" value="Genomic_DNA"/>
</dbReference>
<accession>A0A6B9ZCK4</accession>
<dbReference type="RefSeq" id="WP_162330028.1">
    <property type="nucleotide sequence ID" value="NZ_CP048113.1"/>
</dbReference>
<reference evidence="1 2" key="1">
    <citation type="submission" date="2020-01" db="EMBL/GenBank/DDBJ databases">
        <title>Complete genome sequence of Chitinophaga sp. H33E-04 isolated from quinoa roots.</title>
        <authorList>
            <person name="Weon H.-Y."/>
            <person name="Lee S.A."/>
        </authorList>
    </citation>
    <scope>NUCLEOTIDE SEQUENCE [LARGE SCALE GENOMIC DNA]</scope>
    <source>
        <strain evidence="1 2">H33E-04</strain>
    </source>
</reference>
<proteinExistence type="predicted"/>
<name>A0A6B9ZCK4_9BACT</name>
<gene>
    <name evidence="1" type="ORF">GWR21_01555</name>
</gene>
<protein>
    <submittedName>
        <fullName evidence="1">Uncharacterized protein</fullName>
    </submittedName>
</protein>
<keyword evidence="2" id="KW-1185">Reference proteome</keyword>
<evidence type="ECO:0000313" key="2">
    <source>
        <dbReference type="Proteomes" id="UP000476411"/>
    </source>
</evidence>
<sequence length="206" mass="24064">MKIIQFLTVLTLLCLTGLRLIAQRSYLYVKEDTCYSCGQRMRGYTIDYLSNYFCVHRDSLVFSVPHERISFGSHGSYKRATRFAMQLPLHLQETFISGFYNYAFNFPDYENIAIKMNNYIKGPQIDSNCTPNADDIDNLIRHIDFFDDIDVSLISDRITELFFRNGQAILLLNIKKENYSRFLKAVNSFRITDLGEWTQIKGKEVN</sequence>